<protein>
    <submittedName>
        <fullName evidence="1">Uncharacterized protein</fullName>
    </submittedName>
</protein>
<gene>
    <name evidence="1" type="ORF">KUTeg_021149</name>
</gene>
<sequence>MASELNRDLIHTLIDQKILKLLLNNRLSELDLREARPIANQDGIIETIAIRCQRLLKLNLDHFNRKNCNDLVELDLTGCKSITDRGIQPLLVQSSNGDVVMFKKLILLKIMYTNVTSSMAASVILLRKNIDIHYGKTFDAVYGAFREQYVPDQEISQSDKLAVKLLSTEEQVEPLTIEKVNICCLFCPNVVEVILHGDIADELLPPLRYLEKLQKLDLACEKSDQLTFEIGILPLLMDIGNRLLELNLHEINDVCLDSVGACCMKLRRLKCTLSSATSVKLSPKIEEKVFCNLTHLDLQIVPNSHQFPKCTLKNILTNAKQIKDIKLIPTVADQASGNVSLHDLL</sequence>
<evidence type="ECO:0000313" key="2">
    <source>
        <dbReference type="Proteomes" id="UP001217089"/>
    </source>
</evidence>
<accession>A0ABQ9EE29</accession>
<name>A0ABQ9EE29_TEGGR</name>
<reference evidence="1 2" key="1">
    <citation type="submission" date="2022-12" db="EMBL/GenBank/DDBJ databases">
        <title>Chromosome-level genome of Tegillarca granosa.</title>
        <authorList>
            <person name="Kim J."/>
        </authorList>
    </citation>
    <scope>NUCLEOTIDE SEQUENCE [LARGE SCALE GENOMIC DNA]</scope>
    <source>
        <strain evidence="1">Teg-2019</strain>
        <tissue evidence="1">Adductor muscle</tissue>
    </source>
</reference>
<dbReference type="SUPFAM" id="SSF52047">
    <property type="entry name" value="RNI-like"/>
    <property type="match status" value="1"/>
</dbReference>
<organism evidence="1 2">
    <name type="scientific">Tegillarca granosa</name>
    <name type="common">Malaysian cockle</name>
    <name type="synonym">Anadara granosa</name>
    <dbReference type="NCBI Taxonomy" id="220873"/>
    <lineage>
        <taxon>Eukaryota</taxon>
        <taxon>Metazoa</taxon>
        <taxon>Spiralia</taxon>
        <taxon>Lophotrochozoa</taxon>
        <taxon>Mollusca</taxon>
        <taxon>Bivalvia</taxon>
        <taxon>Autobranchia</taxon>
        <taxon>Pteriomorphia</taxon>
        <taxon>Arcoida</taxon>
        <taxon>Arcoidea</taxon>
        <taxon>Arcidae</taxon>
        <taxon>Tegillarca</taxon>
    </lineage>
</organism>
<keyword evidence="2" id="KW-1185">Reference proteome</keyword>
<dbReference type="Proteomes" id="UP001217089">
    <property type="component" value="Unassembled WGS sequence"/>
</dbReference>
<dbReference type="InterPro" id="IPR032675">
    <property type="entry name" value="LRR_dom_sf"/>
</dbReference>
<proteinExistence type="predicted"/>
<dbReference type="Gene3D" id="3.80.10.10">
    <property type="entry name" value="Ribonuclease Inhibitor"/>
    <property type="match status" value="1"/>
</dbReference>
<comment type="caution">
    <text evidence="1">The sequence shown here is derived from an EMBL/GenBank/DDBJ whole genome shotgun (WGS) entry which is preliminary data.</text>
</comment>
<dbReference type="EMBL" id="JARBDR010000918">
    <property type="protein sequence ID" value="KAJ8302162.1"/>
    <property type="molecule type" value="Genomic_DNA"/>
</dbReference>
<evidence type="ECO:0000313" key="1">
    <source>
        <dbReference type="EMBL" id="KAJ8302162.1"/>
    </source>
</evidence>